<feature type="chain" id="PRO_5011622656" evidence="1">
    <location>
        <begin position="31"/>
        <end position="329"/>
    </location>
</feature>
<evidence type="ECO:0000313" key="4">
    <source>
        <dbReference type="Proteomes" id="UP000199664"/>
    </source>
</evidence>
<dbReference type="STRING" id="1036779.SAMN04515666_104339"/>
<name>A0A1H7RES4_9HYPH</name>
<evidence type="ECO:0000259" key="2">
    <source>
        <dbReference type="Pfam" id="PF09084"/>
    </source>
</evidence>
<keyword evidence="1" id="KW-0732">Signal</keyword>
<dbReference type="Proteomes" id="UP000199664">
    <property type="component" value="Unassembled WGS sequence"/>
</dbReference>
<accession>A0A1H7RES4</accession>
<dbReference type="Pfam" id="PF09084">
    <property type="entry name" value="NMT1"/>
    <property type="match status" value="1"/>
</dbReference>
<sequence length="329" mass="34986">MTAWLGLTPFNRLAAVAAAAVLSLQAPARAEEISVTQWGASLYGGPYAVAMEKGLFKQAGIDITGIIGSGGGGTTVRNILASATPYGEVAVSAALAAKAQGLDLIIVNTGTRSVAEASMVVMPNSELKGVEDLAGKKVAITSPKSVSEMLLLMVLREKGVDQSKVQRVAAGGYVPALTMLEQNAVVGSVLIEPLSIIRKDKYRTLYKAGDVLKPMTTSVGITTRKYAQENPEKLKAIIAGRRAGVQAIYKDPAETAKIIEKLYKLDAPIAKEAVDNMIPPKMWSEGEFNVEELNRMVEGLKLIGEVKSDVDWATVLDKSYLPADLQAKQ</sequence>
<feature type="domain" description="SsuA/THI5-like" evidence="2">
    <location>
        <begin position="46"/>
        <end position="254"/>
    </location>
</feature>
<organism evidence="3 4">
    <name type="scientific">Bosea lupini</name>
    <dbReference type="NCBI Taxonomy" id="1036779"/>
    <lineage>
        <taxon>Bacteria</taxon>
        <taxon>Pseudomonadati</taxon>
        <taxon>Pseudomonadota</taxon>
        <taxon>Alphaproteobacteria</taxon>
        <taxon>Hyphomicrobiales</taxon>
        <taxon>Boseaceae</taxon>
        <taxon>Bosea</taxon>
    </lineage>
</organism>
<protein>
    <submittedName>
        <fullName evidence="3">NitT/TauT family transport system substrate-binding protein</fullName>
    </submittedName>
</protein>
<dbReference type="OrthoDB" id="5348911at2"/>
<dbReference type="SUPFAM" id="SSF53850">
    <property type="entry name" value="Periplasmic binding protein-like II"/>
    <property type="match status" value="1"/>
</dbReference>
<proteinExistence type="predicted"/>
<dbReference type="AlphaFoldDB" id="A0A1H7RES4"/>
<dbReference type="RefSeq" id="WP_091835391.1">
    <property type="nucleotide sequence ID" value="NZ_FOAN01000004.1"/>
</dbReference>
<dbReference type="InterPro" id="IPR015168">
    <property type="entry name" value="SsuA/THI5"/>
</dbReference>
<reference evidence="4" key="1">
    <citation type="submission" date="2016-10" db="EMBL/GenBank/DDBJ databases">
        <authorList>
            <person name="Varghese N."/>
            <person name="Submissions S."/>
        </authorList>
    </citation>
    <scope>NUCLEOTIDE SEQUENCE [LARGE SCALE GENOMIC DNA]</scope>
    <source>
        <strain evidence="4">LMG 26383,CCUG 61248,R- 45681</strain>
    </source>
</reference>
<evidence type="ECO:0000313" key="3">
    <source>
        <dbReference type="EMBL" id="SEL57897.1"/>
    </source>
</evidence>
<feature type="signal peptide" evidence="1">
    <location>
        <begin position="1"/>
        <end position="30"/>
    </location>
</feature>
<dbReference type="Gene3D" id="3.40.190.10">
    <property type="entry name" value="Periplasmic binding protein-like II"/>
    <property type="match status" value="2"/>
</dbReference>
<gene>
    <name evidence="3" type="ORF">SAMN04515666_104339</name>
</gene>
<dbReference type="EMBL" id="FOAN01000004">
    <property type="protein sequence ID" value="SEL57897.1"/>
    <property type="molecule type" value="Genomic_DNA"/>
</dbReference>
<keyword evidence="4" id="KW-1185">Reference proteome</keyword>
<dbReference type="PANTHER" id="PTHR30024">
    <property type="entry name" value="ALIPHATIC SULFONATES-BINDING PROTEIN-RELATED"/>
    <property type="match status" value="1"/>
</dbReference>
<evidence type="ECO:0000256" key="1">
    <source>
        <dbReference type="SAM" id="SignalP"/>
    </source>
</evidence>